<comment type="similarity">
    <text evidence="1">Belongs to the TRAFAC class OBG-HflX-like GTPase superfamily. OBG GTPase family.</text>
</comment>
<evidence type="ECO:0000256" key="3">
    <source>
        <dbReference type="ARBA" id="ARBA00023134"/>
    </source>
</evidence>
<evidence type="ECO:0000313" key="6">
    <source>
        <dbReference type="EMBL" id="KAF8822792.1"/>
    </source>
</evidence>
<dbReference type="Proteomes" id="UP000823046">
    <property type="component" value="Unassembled WGS sequence"/>
</dbReference>
<evidence type="ECO:0000313" key="7">
    <source>
        <dbReference type="Proteomes" id="UP000823046"/>
    </source>
</evidence>
<dbReference type="InterPro" id="IPR006169">
    <property type="entry name" value="GTP1_OBG_dom"/>
</dbReference>
<dbReference type="InterPro" id="IPR027417">
    <property type="entry name" value="P-loop_NTPase"/>
</dbReference>
<dbReference type="EMBL" id="JADAQX010000024">
    <property type="protein sequence ID" value="KAF8822792.1"/>
    <property type="molecule type" value="Genomic_DNA"/>
</dbReference>
<dbReference type="SUPFAM" id="SSF52540">
    <property type="entry name" value="P-loop containing nucleoside triphosphate hydrolases"/>
    <property type="match status" value="1"/>
</dbReference>
<dbReference type="Pfam" id="PF01018">
    <property type="entry name" value="GTP1_OBG"/>
    <property type="match status" value="1"/>
</dbReference>
<reference evidence="6 7" key="1">
    <citation type="journal article" date="2020" name="bioRxiv">
        <title>Metabolic contributions of an alphaproteobacterial endosymbiont in the apicomplexan Cardiosporidium cionae.</title>
        <authorList>
            <person name="Hunter E.S."/>
            <person name="Paight C.J."/>
            <person name="Lane C.E."/>
        </authorList>
    </citation>
    <scope>NUCLEOTIDE SEQUENCE [LARGE SCALE GENOMIC DNA]</scope>
    <source>
        <strain evidence="6">ESH_2018</strain>
    </source>
</reference>
<dbReference type="Pfam" id="PF01926">
    <property type="entry name" value="MMR_HSR1"/>
    <property type="match status" value="1"/>
</dbReference>
<evidence type="ECO:0000259" key="4">
    <source>
        <dbReference type="PROSITE" id="PS51710"/>
    </source>
</evidence>
<evidence type="ECO:0000259" key="5">
    <source>
        <dbReference type="PROSITE" id="PS51883"/>
    </source>
</evidence>
<dbReference type="PANTHER" id="PTHR11702:SF44">
    <property type="entry name" value="GTP-BINDING PROTEIN OBGC, CHLOROPLASTIC"/>
    <property type="match status" value="1"/>
</dbReference>
<keyword evidence="7" id="KW-1185">Reference proteome</keyword>
<dbReference type="PANTHER" id="PTHR11702">
    <property type="entry name" value="DEVELOPMENTALLY REGULATED GTP-BINDING PROTEIN-RELATED"/>
    <property type="match status" value="1"/>
</dbReference>
<comment type="caution">
    <text evidence="6">The sequence shown here is derived from an EMBL/GenBank/DDBJ whole genome shotgun (WGS) entry which is preliminary data.</text>
</comment>
<dbReference type="PRINTS" id="PR00326">
    <property type="entry name" value="GTP1OBG"/>
</dbReference>
<feature type="domain" description="Obg" evidence="5">
    <location>
        <begin position="1"/>
        <end position="80"/>
    </location>
</feature>
<dbReference type="InterPro" id="IPR045086">
    <property type="entry name" value="OBG_GTPase"/>
</dbReference>
<proteinExistence type="inferred from homology"/>
<dbReference type="SUPFAM" id="SSF82051">
    <property type="entry name" value="Obg GTP-binding protein N-terminal domain"/>
    <property type="match status" value="1"/>
</dbReference>
<dbReference type="InterPro" id="IPR036726">
    <property type="entry name" value="GTP1_OBG_dom_sf"/>
</dbReference>
<evidence type="ECO:0000256" key="1">
    <source>
        <dbReference type="ARBA" id="ARBA00007699"/>
    </source>
</evidence>
<feature type="domain" description="OBG-type G" evidence="4">
    <location>
        <begin position="81"/>
        <end position="256"/>
    </location>
</feature>
<evidence type="ECO:0000256" key="2">
    <source>
        <dbReference type="ARBA" id="ARBA00022741"/>
    </source>
</evidence>
<dbReference type="PROSITE" id="PS51883">
    <property type="entry name" value="OBG"/>
    <property type="match status" value="1"/>
</dbReference>
<sequence>MHVKGRDCVISVPLGTIIRTNEGLLLGELLKNGQTLQVAKGGRGGRGNRAFRSSIMKCPKICEDGEKTSEEWIQVELKIVADVGLVGVPNAGKSSLLAAVSEAHPKIANYSFSTTSPNLGVCSFPEVISRGGGRSIVISDIPGLICGAHKGVGLGLAFLRHIERCKILLHIIDGNSVDPLKDFQSIQKELSAYSPDLLQKPQILAVNKIDLPHVGAVFQNLKKNLQTAAQHTRIVPISGTTLNLVFLWTSKKNFKL</sequence>
<accession>A0ABQ7JFM8</accession>
<dbReference type="PIRSF" id="PIRSF002401">
    <property type="entry name" value="GTP_bd_Obg/CgtA"/>
    <property type="match status" value="1"/>
</dbReference>
<dbReference type="InterPro" id="IPR014100">
    <property type="entry name" value="GTP-bd_Obg/CgtA"/>
</dbReference>
<gene>
    <name evidence="6" type="ORF">IE077_004406</name>
</gene>
<dbReference type="Gene3D" id="2.70.210.12">
    <property type="entry name" value="GTP1/OBG domain"/>
    <property type="match status" value="1"/>
</dbReference>
<dbReference type="InterPro" id="IPR006073">
    <property type="entry name" value="GTP-bd"/>
</dbReference>
<organism evidence="6 7">
    <name type="scientific">Cardiosporidium cionae</name>
    <dbReference type="NCBI Taxonomy" id="476202"/>
    <lineage>
        <taxon>Eukaryota</taxon>
        <taxon>Sar</taxon>
        <taxon>Alveolata</taxon>
        <taxon>Apicomplexa</taxon>
        <taxon>Aconoidasida</taxon>
        <taxon>Nephromycida</taxon>
        <taxon>Cardiosporidium</taxon>
    </lineage>
</organism>
<dbReference type="CDD" id="cd01898">
    <property type="entry name" value="Obg"/>
    <property type="match status" value="1"/>
</dbReference>
<dbReference type="Gene3D" id="3.40.50.300">
    <property type="entry name" value="P-loop containing nucleotide triphosphate hydrolases"/>
    <property type="match status" value="1"/>
</dbReference>
<dbReference type="PROSITE" id="PS51710">
    <property type="entry name" value="G_OBG"/>
    <property type="match status" value="1"/>
</dbReference>
<keyword evidence="3" id="KW-0342">GTP-binding</keyword>
<name>A0ABQ7JFM8_9APIC</name>
<dbReference type="InterPro" id="IPR031167">
    <property type="entry name" value="G_OBG"/>
</dbReference>
<protein>
    <submittedName>
        <fullName evidence="6">Uncharacterized protein</fullName>
    </submittedName>
</protein>
<keyword evidence="2" id="KW-0547">Nucleotide-binding</keyword>